<dbReference type="InterPro" id="IPR009620">
    <property type="entry name" value="UPF0236"/>
</dbReference>
<proteinExistence type="inferred from homology"/>
<dbReference type="Proteomes" id="UP000027731">
    <property type="component" value="Unassembled WGS sequence"/>
</dbReference>
<dbReference type="Pfam" id="PF06782">
    <property type="entry name" value="UPF0236"/>
    <property type="match status" value="1"/>
</dbReference>
<evidence type="ECO:0000313" key="3">
    <source>
        <dbReference type="Proteomes" id="UP000027731"/>
    </source>
</evidence>
<accession>A0A073K1C5</accession>
<dbReference type="NCBIfam" id="NF033529">
    <property type="entry name" value="transpos_ISLre2"/>
    <property type="match status" value="1"/>
</dbReference>
<evidence type="ECO:0000256" key="1">
    <source>
        <dbReference type="ARBA" id="ARBA00006539"/>
    </source>
</evidence>
<comment type="caution">
    <text evidence="2">The sequence shown here is derived from an EMBL/GenBank/DDBJ whole genome shotgun (WGS) entry which is preliminary data.</text>
</comment>
<evidence type="ECO:0008006" key="4">
    <source>
        <dbReference type="Google" id="ProtNLM"/>
    </source>
</evidence>
<name>A0A073K1C5_LIMRT</name>
<gene>
    <name evidence="2" type="ORF">LR3_05245</name>
</gene>
<evidence type="ECO:0000313" key="2">
    <source>
        <dbReference type="EMBL" id="KEK15041.1"/>
    </source>
</evidence>
<reference evidence="2 3" key="1">
    <citation type="submission" date="2014-06" db="EMBL/GenBank/DDBJ databases">
        <title>Genetic determinant of reutericyclin biosynthesis of Lactobacillus reuteri.</title>
        <authorList>
            <person name="Lin X."/>
            <person name="Duar R."/>
            <person name="Walter J."/>
            <person name="Gaenzle M."/>
        </authorList>
    </citation>
    <scope>NUCLEOTIDE SEQUENCE [LARGE SCALE GENOMIC DNA]</scope>
    <source>
        <strain evidence="2 3">LTH2584</strain>
    </source>
</reference>
<dbReference type="EMBL" id="JOSX01000019">
    <property type="protein sequence ID" value="KEK15041.1"/>
    <property type="molecule type" value="Genomic_DNA"/>
</dbReference>
<organism evidence="2 3">
    <name type="scientific">Limosilactobacillus reuteri</name>
    <name type="common">Lactobacillus reuteri</name>
    <dbReference type="NCBI Taxonomy" id="1598"/>
    <lineage>
        <taxon>Bacteria</taxon>
        <taxon>Bacillati</taxon>
        <taxon>Bacillota</taxon>
        <taxon>Bacilli</taxon>
        <taxon>Lactobacillales</taxon>
        <taxon>Lactobacillaceae</taxon>
        <taxon>Limosilactobacillus</taxon>
    </lineage>
</organism>
<protein>
    <recommendedName>
        <fullName evidence="4">ISLre2 family transposase</fullName>
    </recommendedName>
</protein>
<comment type="similarity">
    <text evidence="1">Belongs to the UPF0236 family.</text>
</comment>
<sequence>MCRILSKGRSFLMDILTEIEQNLVKSGSLFEAEQIILKGVLELGQVIMQNFLESLDRSLKSQAPANYQVINKQPRTLNFIFGPVTFQRRYYQAGTKKREFYLDQQLKIKPRRRLSPHYLMMMAKIAQTTTMRNTADILNLVFDSGITADSVMHAVHELGNQVAKQTQAKEHQATPRHMPKNLTIEGDAFMTKGKKEAGQLTLVHHYRVYERVANQIINRHDFLSVGHQGRLEARLSDYLDRHYKLAGQTIFLASDAGPGYEPAKLLSLVPQGAHGEYFLDRYHCLQKIEHTLGRHNELAMRAIKAVRHHDQAELTIILDTYESQNLTEKQADDLMRLRKYLQRNWRYILSPQMRGFKDIHLIGSVESSHRAFTYRMKKQGKSWTEQGAKAMIGLIEARMNGELQASLTTILEQLTVLPRVAQTSLLQEMHIRTGEFLRKAPTKPSIGAVQGIIPINTATSRPMGQLFKALTH</sequence>
<dbReference type="PATRIC" id="fig|1598.90.peg.1297"/>
<dbReference type="AlphaFoldDB" id="A0A073K1C5"/>